<name>A0A916DWX8_9BACT</name>
<protein>
    <submittedName>
        <fullName evidence="2">Uncharacterized protein</fullName>
    </submittedName>
</protein>
<keyword evidence="3" id="KW-1185">Reference proteome</keyword>
<feature type="chain" id="PRO_5036850153" evidence="1">
    <location>
        <begin position="23"/>
        <end position="184"/>
    </location>
</feature>
<evidence type="ECO:0000313" key="3">
    <source>
        <dbReference type="Proteomes" id="UP001060919"/>
    </source>
</evidence>
<feature type="signal peptide" evidence="1">
    <location>
        <begin position="1"/>
        <end position="22"/>
    </location>
</feature>
<sequence>MKFHLLFFLLCYFVNTSNLLLAQESKTENVPAKLSKRERDYLAAKNYAATVHKVSKMTREEKNTATECPLHNRGKEMPLSDNYRANASDYTTCYEYPFAYQLNYRRYCKVCTKIMAKESGDNSPVVIQNTFERCAIHNVQLKGNPDYDKVMYERNPNSDTPHAKQYWFKNYCKTCTKIVKAKSK</sequence>
<dbReference type="KEGG" id="aup:AsAng_0060810"/>
<proteinExistence type="predicted"/>
<dbReference type="AlphaFoldDB" id="A0A916DWX8"/>
<gene>
    <name evidence="2" type="ORF">AsAng_0060810</name>
</gene>
<reference evidence="2" key="1">
    <citation type="submission" date="2022-09" db="EMBL/GenBank/DDBJ databases">
        <title>Aureispira anguillicida sp. nov., isolated from Leptocephalus of Japanese eel Anguilla japonica.</title>
        <authorList>
            <person name="Yuasa K."/>
            <person name="Mekata T."/>
            <person name="Ikunari K."/>
        </authorList>
    </citation>
    <scope>NUCLEOTIDE SEQUENCE</scope>
    <source>
        <strain evidence="2">EL160426</strain>
    </source>
</reference>
<dbReference type="RefSeq" id="WP_264790461.1">
    <property type="nucleotide sequence ID" value="NZ_AP026867.1"/>
</dbReference>
<evidence type="ECO:0000313" key="2">
    <source>
        <dbReference type="EMBL" id="BDS15297.1"/>
    </source>
</evidence>
<evidence type="ECO:0000256" key="1">
    <source>
        <dbReference type="SAM" id="SignalP"/>
    </source>
</evidence>
<dbReference type="EMBL" id="AP026867">
    <property type="protein sequence ID" value="BDS15297.1"/>
    <property type="molecule type" value="Genomic_DNA"/>
</dbReference>
<accession>A0A916DWX8</accession>
<organism evidence="2 3">
    <name type="scientific">Aureispira anguillae</name>
    <dbReference type="NCBI Taxonomy" id="2864201"/>
    <lineage>
        <taxon>Bacteria</taxon>
        <taxon>Pseudomonadati</taxon>
        <taxon>Bacteroidota</taxon>
        <taxon>Saprospiria</taxon>
        <taxon>Saprospirales</taxon>
        <taxon>Saprospiraceae</taxon>
        <taxon>Aureispira</taxon>
    </lineage>
</organism>
<keyword evidence="1" id="KW-0732">Signal</keyword>
<dbReference type="Proteomes" id="UP001060919">
    <property type="component" value="Chromosome"/>
</dbReference>